<dbReference type="RefSeq" id="WP_181738306.1">
    <property type="nucleotide sequence ID" value="NZ_JACEMT010000041.1"/>
</dbReference>
<feature type="transmembrane region" description="Helical" evidence="6">
    <location>
        <begin position="261"/>
        <end position="280"/>
    </location>
</feature>
<feature type="transmembrane region" description="Helical" evidence="6">
    <location>
        <begin position="445"/>
        <end position="465"/>
    </location>
</feature>
<organism evidence="8 9">
    <name type="scientific">Marinobacterium marinum</name>
    <dbReference type="NCBI Taxonomy" id="2756129"/>
    <lineage>
        <taxon>Bacteria</taxon>
        <taxon>Pseudomonadati</taxon>
        <taxon>Pseudomonadota</taxon>
        <taxon>Gammaproteobacteria</taxon>
        <taxon>Oceanospirillales</taxon>
        <taxon>Oceanospirillaceae</taxon>
        <taxon>Marinobacterium</taxon>
    </lineage>
</organism>
<dbReference type="GO" id="GO:0030420">
    <property type="term" value="P:establishment of competence for transformation"/>
    <property type="evidence" value="ECO:0007669"/>
    <property type="project" value="InterPro"/>
</dbReference>
<proteinExistence type="predicted"/>
<dbReference type="GO" id="GO:0005886">
    <property type="term" value="C:plasma membrane"/>
    <property type="evidence" value="ECO:0007669"/>
    <property type="project" value="UniProtKB-SubCell"/>
</dbReference>
<dbReference type="InterPro" id="IPR025405">
    <property type="entry name" value="DUF4131"/>
</dbReference>
<accession>A0A7W2ABZ8</accession>
<evidence type="ECO:0000256" key="3">
    <source>
        <dbReference type="ARBA" id="ARBA00022692"/>
    </source>
</evidence>
<keyword evidence="4 6" id="KW-1133">Transmembrane helix</keyword>
<sequence>MIAYLSGIVSLVFVPELSWGWWGILMALAVAFWQPIRASALLYAGGLLVATVYGHWQLAHRFEQSPQDLVMTAEVAALPVYKNGYYRLLLRPVQVSAQASELPALRLVEANYYGVDYRFAKGDCLELVVKIKPPVGLSNPAAFDRERDYLSRGIDARGYVRRIEGHRSAEPSIRHVRQYLADYFDQRFSVLGANTLRALILGDRTRLSSEQWQVLQVTGTAHLFVVSGLHVAVFAALGWGIGRLLQLPLLLWSRSTSGWRWLAPMMAVGLAGCYAGLSGWGIPVQRAWLMLAVFMLGSGGLYPLSGWQRWRLALVVIVTLHPLAILEAGLWLSFGAVALILWLWQSNAEVQGWQRHLGVGLKLQWVLFLGMLPLLAALFNQLSLLSVPVNLVAVPILGLLIWSLPALLSLAAFSVEVVQLINMGVEGLWQLLTWCATVPGLHTDVAGLSGSLLVLMGLAVVLLLLPMPALCRVLLVPVLIPILAPRITLPEVGEFNVWVFDVGQGQAVLIETAGGSLLYDTGPGYPGGGAAFPYAVLPWLERRGISVLETLVISHGDSDHAGGWNVLAEHLSVRQLYAGEPDALPGAERCAEQQWRSGSVKFGFYRAFADTETRSRNNRSCILYVDNGHCSLLLTGDLDASGEYRLLSRGFRQPVTWLVAGHHGSRDSTTAALLDLLQPHQVVISAGRYNRFGHPHGEVVARLEARGIPWLQTADAGAIQLVADSEHCSAAGYRKQKKRYWTAS</sequence>
<dbReference type="InterPro" id="IPR035681">
    <property type="entry name" value="ComA-like_MBL"/>
</dbReference>
<evidence type="ECO:0000256" key="5">
    <source>
        <dbReference type="ARBA" id="ARBA00023136"/>
    </source>
</evidence>
<keyword evidence="2" id="KW-1003">Cell membrane</keyword>
<dbReference type="Pfam" id="PF00753">
    <property type="entry name" value="Lactamase_B"/>
    <property type="match status" value="1"/>
</dbReference>
<keyword evidence="5 6" id="KW-0472">Membrane</keyword>
<keyword evidence="9" id="KW-1185">Reference proteome</keyword>
<evidence type="ECO:0000313" key="9">
    <source>
        <dbReference type="Proteomes" id="UP000538931"/>
    </source>
</evidence>
<evidence type="ECO:0000313" key="8">
    <source>
        <dbReference type="EMBL" id="MBA4501959.1"/>
    </source>
</evidence>
<dbReference type="Proteomes" id="UP000538931">
    <property type="component" value="Unassembled WGS sequence"/>
</dbReference>
<dbReference type="SMART" id="SM00849">
    <property type="entry name" value="Lactamase_B"/>
    <property type="match status" value="1"/>
</dbReference>
<comment type="caution">
    <text evidence="8">The sequence shown here is derived from an EMBL/GenBank/DDBJ whole genome shotgun (WGS) entry which is preliminary data.</text>
</comment>
<evidence type="ECO:0000256" key="4">
    <source>
        <dbReference type="ARBA" id="ARBA00022989"/>
    </source>
</evidence>
<dbReference type="AlphaFoldDB" id="A0A7W2ABZ8"/>
<dbReference type="InterPro" id="IPR004797">
    <property type="entry name" value="Competence_ComEC/Rec2"/>
</dbReference>
<dbReference type="PANTHER" id="PTHR30619">
    <property type="entry name" value="DNA INTERNALIZATION/COMPETENCE PROTEIN COMEC/REC2"/>
    <property type="match status" value="1"/>
</dbReference>
<dbReference type="NCBIfam" id="TIGR00361">
    <property type="entry name" value="ComEC_Rec2"/>
    <property type="match status" value="1"/>
</dbReference>
<dbReference type="Pfam" id="PF03772">
    <property type="entry name" value="Competence"/>
    <property type="match status" value="1"/>
</dbReference>
<comment type="subcellular location">
    <subcellularLocation>
        <location evidence="1">Cell membrane</location>
        <topology evidence="1">Multi-pass membrane protein</topology>
    </subcellularLocation>
</comment>
<dbReference type="NCBIfam" id="TIGR00360">
    <property type="entry name" value="ComEC_N-term"/>
    <property type="match status" value="1"/>
</dbReference>
<dbReference type="InterPro" id="IPR001279">
    <property type="entry name" value="Metallo-B-lactamas"/>
</dbReference>
<dbReference type="SUPFAM" id="SSF56281">
    <property type="entry name" value="Metallo-hydrolase/oxidoreductase"/>
    <property type="match status" value="1"/>
</dbReference>
<feature type="domain" description="Metallo-beta-lactamase" evidence="7">
    <location>
        <begin position="504"/>
        <end position="688"/>
    </location>
</feature>
<dbReference type="EMBL" id="JACEMT010000041">
    <property type="protein sequence ID" value="MBA4501959.1"/>
    <property type="molecule type" value="Genomic_DNA"/>
</dbReference>
<feature type="transmembrane region" description="Helical" evidence="6">
    <location>
        <begin position="214"/>
        <end position="241"/>
    </location>
</feature>
<feature type="transmembrane region" description="Helical" evidence="6">
    <location>
        <begin position="40"/>
        <end position="59"/>
    </location>
</feature>
<reference evidence="8 9" key="1">
    <citation type="submission" date="2020-07" db="EMBL/GenBank/DDBJ databases">
        <title>Bacterium isolated from marien macroalgae.</title>
        <authorList>
            <person name="Zhu K."/>
            <person name="Lu D."/>
            <person name="Du Z."/>
        </authorList>
    </citation>
    <scope>NUCLEOTIDE SEQUENCE [LARGE SCALE GENOMIC DNA]</scope>
    <source>
        <strain evidence="8 9">3-1745</strain>
    </source>
</reference>
<evidence type="ECO:0000256" key="2">
    <source>
        <dbReference type="ARBA" id="ARBA00022475"/>
    </source>
</evidence>
<dbReference type="Pfam" id="PF13567">
    <property type="entry name" value="DUF4131"/>
    <property type="match status" value="1"/>
</dbReference>
<dbReference type="Gene3D" id="3.60.15.10">
    <property type="entry name" value="Ribonuclease Z/Hydroxyacylglutathione hydrolase-like"/>
    <property type="match status" value="1"/>
</dbReference>
<feature type="transmembrane region" description="Helical" evidence="6">
    <location>
        <begin position="365"/>
        <end position="385"/>
    </location>
</feature>
<feature type="transmembrane region" description="Helical" evidence="6">
    <location>
        <begin position="12"/>
        <end position="34"/>
    </location>
</feature>
<feature type="transmembrane region" description="Helical" evidence="6">
    <location>
        <begin position="324"/>
        <end position="344"/>
    </location>
</feature>
<evidence type="ECO:0000259" key="7">
    <source>
        <dbReference type="SMART" id="SM00849"/>
    </source>
</evidence>
<dbReference type="PANTHER" id="PTHR30619:SF1">
    <property type="entry name" value="RECOMBINATION PROTEIN 2"/>
    <property type="match status" value="1"/>
</dbReference>
<keyword evidence="3 6" id="KW-0812">Transmembrane</keyword>
<dbReference type="CDD" id="cd07731">
    <property type="entry name" value="ComA-like_MBL-fold"/>
    <property type="match status" value="1"/>
</dbReference>
<feature type="transmembrane region" description="Helical" evidence="6">
    <location>
        <begin position="391"/>
        <end position="413"/>
    </location>
</feature>
<dbReference type="InterPro" id="IPR036866">
    <property type="entry name" value="RibonucZ/Hydroxyglut_hydro"/>
</dbReference>
<dbReference type="InterPro" id="IPR004477">
    <property type="entry name" value="ComEC_N"/>
</dbReference>
<name>A0A7W2ABZ8_9GAMM</name>
<feature type="transmembrane region" description="Helical" evidence="6">
    <location>
        <begin position="287"/>
        <end position="304"/>
    </location>
</feature>
<protein>
    <submittedName>
        <fullName evidence="8">DNA internalization-related competence protein ComEC/Rec2</fullName>
    </submittedName>
</protein>
<evidence type="ECO:0000256" key="6">
    <source>
        <dbReference type="SAM" id="Phobius"/>
    </source>
</evidence>
<evidence type="ECO:0000256" key="1">
    <source>
        <dbReference type="ARBA" id="ARBA00004651"/>
    </source>
</evidence>
<gene>
    <name evidence="8" type="ORF">H1S06_06215</name>
</gene>
<dbReference type="InterPro" id="IPR052159">
    <property type="entry name" value="Competence_DNA_uptake"/>
</dbReference>